<dbReference type="GeneID" id="80558530"/>
<sequence length="341" mass="40505">MSINSINSINVLTVYPNDLEFQKIPIYEKQEKCKADVSIIIKSVADIVEINKRYRYKIIYPIRIHSKNCKCNSLCSRKERLGYKNVVFIIEKLYTDEKYKHYPNRIFICDYINDPKIFDSENFFCCLFDNVYYEKYFVLEYFRHYKWSPTMSKRIRHLLTNVSSICMCPSLNNTINRYNAGIIIVGNKNQIKPISSIFNECVTKTEFSKLSSHKVNKLYDFNKKNINHTINNFILSREINTFTDKYTLIGSENNGFDEENYSFSFGKREWYSGNEETSFECAKRELFEEFNIQFSESIITFNKNIKVIRGHITLLFIIELPPILKISYYEESDTIYLDTDL</sequence>
<reference evidence="1 2" key="1">
    <citation type="submission" date="2021-02" db="EMBL/GenBank/DDBJ databases">
        <title>Cotonvirus japonicus, which uses Golgi apparatus of host cells for its virion factory, phylogenetically links tailed tupanvirus and icosahedral mimivirus.</title>
        <authorList>
            <person name="Takahashi H."/>
            <person name="Fukaya S."/>
            <person name="Song C."/>
            <person name="Murata K."/>
            <person name="Takemura M."/>
        </authorList>
    </citation>
    <scope>NUCLEOTIDE SEQUENCE [LARGE SCALE GENOMIC DNA]</scope>
</reference>
<name>A0ABM7NT31_9VIRU</name>
<dbReference type="GO" id="GO:0016787">
    <property type="term" value="F:hydrolase activity"/>
    <property type="evidence" value="ECO:0007669"/>
    <property type="project" value="UniProtKB-KW"/>
</dbReference>
<protein>
    <submittedName>
        <fullName evidence="1">Divergent NUDIX hydrolase</fullName>
    </submittedName>
</protein>
<keyword evidence="2" id="KW-1185">Reference proteome</keyword>
<evidence type="ECO:0000313" key="1">
    <source>
        <dbReference type="EMBL" id="BCS83325.1"/>
    </source>
</evidence>
<organism evidence="1 2">
    <name type="scientific">Cotonvirus japonicus</name>
    <dbReference type="NCBI Taxonomy" id="2811091"/>
    <lineage>
        <taxon>Viruses</taxon>
        <taxon>Varidnaviria</taxon>
        <taxon>Bamfordvirae</taxon>
        <taxon>Nucleocytoviricota</taxon>
        <taxon>Megaviricetes</taxon>
        <taxon>Imitervirales</taxon>
        <taxon>Mimiviridae</taxon>
        <taxon>Megamimivirinae</taxon>
        <taxon>Cotonvirus</taxon>
        <taxon>Cotonvirus japonicum</taxon>
    </lineage>
</organism>
<evidence type="ECO:0000313" key="2">
    <source>
        <dbReference type="Proteomes" id="UP001321479"/>
    </source>
</evidence>
<accession>A0ABM7NT31</accession>
<proteinExistence type="predicted"/>
<dbReference type="EMBL" id="AP024483">
    <property type="protein sequence ID" value="BCS83325.1"/>
    <property type="molecule type" value="Genomic_DNA"/>
</dbReference>
<keyword evidence="1" id="KW-0378">Hydrolase</keyword>
<dbReference type="RefSeq" id="YP_010841933.1">
    <property type="nucleotide sequence ID" value="NC_079139.1"/>
</dbReference>
<dbReference type="Proteomes" id="UP001321479">
    <property type="component" value="Segment"/>
</dbReference>